<dbReference type="Proteomes" id="UP000800235">
    <property type="component" value="Unassembled WGS sequence"/>
</dbReference>
<feature type="compositionally biased region" description="Polar residues" evidence="1">
    <location>
        <begin position="540"/>
        <end position="554"/>
    </location>
</feature>
<dbReference type="AlphaFoldDB" id="A0A9P4NQB6"/>
<accession>A0A9P4NQB6</accession>
<organism evidence="2 3">
    <name type="scientific">Tothia fuscella</name>
    <dbReference type="NCBI Taxonomy" id="1048955"/>
    <lineage>
        <taxon>Eukaryota</taxon>
        <taxon>Fungi</taxon>
        <taxon>Dikarya</taxon>
        <taxon>Ascomycota</taxon>
        <taxon>Pezizomycotina</taxon>
        <taxon>Dothideomycetes</taxon>
        <taxon>Pleosporomycetidae</taxon>
        <taxon>Venturiales</taxon>
        <taxon>Cylindrosympodiaceae</taxon>
        <taxon>Tothia</taxon>
    </lineage>
</organism>
<feature type="compositionally biased region" description="Basic and acidic residues" evidence="1">
    <location>
        <begin position="504"/>
        <end position="515"/>
    </location>
</feature>
<feature type="compositionally biased region" description="Polar residues" evidence="1">
    <location>
        <begin position="331"/>
        <end position="343"/>
    </location>
</feature>
<feature type="compositionally biased region" description="Acidic residues" evidence="1">
    <location>
        <begin position="55"/>
        <end position="66"/>
    </location>
</feature>
<proteinExistence type="predicted"/>
<dbReference type="EMBL" id="MU007046">
    <property type="protein sequence ID" value="KAF2429538.1"/>
    <property type="molecule type" value="Genomic_DNA"/>
</dbReference>
<gene>
    <name evidence="2" type="ORF">EJ08DRAFT_274435</name>
</gene>
<evidence type="ECO:0000313" key="2">
    <source>
        <dbReference type="EMBL" id="KAF2429538.1"/>
    </source>
</evidence>
<feature type="compositionally biased region" description="Low complexity" evidence="1">
    <location>
        <begin position="442"/>
        <end position="466"/>
    </location>
</feature>
<feature type="compositionally biased region" description="Basic and acidic residues" evidence="1">
    <location>
        <begin position="372"/>
        <end position="384"/>
    </location>
</feature>
<comment type="caution">
    <text evidence="2">The sequence shown here is derived from an EMBL/GenBank/DDBJ whole genome shotgun (WGS) entry which is preliminary data.</text>
</comment>
<feature type="compositionally biased region" description="Low complexity" evidence="1">
    <location>
        <begin position="43"/>
        <end position="54"/>
    </location>
</feature>
<feature type="compositionally biased region" description="Basic and acidic residues" evidence="1">
    <location>
        <begin position="18"/>
        <end position="34"/>
    </location>
</feature>
<name>A0A9P4NQB6_9PEZI</name>
<feature type="compositionally biased region" description="Basic and acidic residues" evidence="1">
    <location>
        <begin position="484"/>
        <end position="496"/>
    </location>
</feature>
<keyword evidence="3" id="KW-1185">Reference proteome</keyword>
<protein>
    <submittedName>
        <fullName evidence="2">Uncharacterized protein</fullName>
    </submittedName>
</protein>
<feature type="region of interest" description="Disordered" evidence="1">
    <location>
        <begin position="1"/>
        <end position="80"/>
    </location>
</feature>
<feature type="region of interest" description="Disordered" evidence="1">
    <location>
        <begin position="320"/>
        <end position="623"/>
    </location>
</feature>
<sequence>MVKVYSIQSRMEPPVEPTKIDEREELQRTAEESNHGQYHGAEPASNSSSRSGDGSDNDDDPEEDDAAPPQHPIPSMQGPFEESIADASMPEIIRPLEKEGKDGAKARRQILLDTNQPNDTYNARWKAAIDSCTYHPLSKVVAQIAFGVHLLHQELAKSDEEVVRILQRHVDEVDGFLQRTEEDLDFALADVRERINYLKLPLEHGNIFDIMLEDRQFRTSILEGNDRIERVVNRTAHLMNDLHVDVAKTLEATIQMGRYLTGLKSWPEGDSGSIEIYRTMQLNADGWEECLAGLQLKANGLGVALVQLGSILNEMAKRAGAASRRNLEPTRPTTAESHYSSRMMSPPPLSKYSRKAMKALPEDPDAYKPAQSRKEQEFEQRYENPRPQPPTPTMTSPAMESHKSPRRQGSRQLQSNTRSGSSASQRLQTDRYMPEKSPRRTASSYRHSAEASSSRPTTSRPTTSRSKSNTQWHPKNPRPRSSRPRSDRPKPEEAKSAKTKPKKIKPDKIKPEKSKKEKKKKSKTNSDPLTITPHKRSKTNESVFRTSFLRNALSSDPHENPPPMPDMDISQLDPPQSRLQRARSKLARTKKTQPNPEQKIQEKGERALSPFGPDSAYSSGCNASHPPDPIRPMTSPSITAPRKPASFTLFPSTPSMLSLVSPPMIHSNKGSEWSLPTALPPMPKQNMQSPLQRRVSMHGGGVSGENGRLGLKKRSSLIALKNFFRREKGGSRLRAMSQVYELPG</sequence>
<evidence type="ECO:0000313" key="3">
    <source>
        <dbReference type="Proteomes" id="UP000800235"/>
    </source>
</evidence>
<dbReference type="OrthoDB" id="5389734at2759"/>
<evidence type="ECO:0000256" key="1">
    <source>
        <dbReference type="SAM" id="MobiDB-lite"/>
    </source>
</evidence>
<reference evidence="2" key="1">
    <citation type="journal article" date="2020" name="Stud. Mycol.">
        <title>101 Dothideomycetes genomes: a test case for predicting lifestyles and emergence of pathogens.</title>
        <authorList>
            <person name="Haridas S."/>
            <person name="Albert R."/>
            <person name="Binder M."/>
            <person name="Bloem J."/>
            <person name="Labutti K."/>
            <person name="Salamov A."/>
            <person name="Andreopoulos B."/>
            <person name="Baker S."/>
            <person name="Barry K."/>
            <person name="Bills G."/>
            <person name="Bluhm B."/>
            <person name="Cannon C."/>
            <person name="Castanera R."/>
            <person name="Culley D."/>
            <person name="Daum C."/>
            <person name="Ezra D."/>
            <person name="Gonzalez J."/>
            <person name="Henrissat B."/>
            <person name="Kuo A."/>
            <person name="Liang C."/>
            <person name="Lipzen A."/>
            <person name="Lutzoni F."/>
            <person name="Magnuson J."/>
            <person name="Mondo S."/>
            <person name="Nolan M."/>
            <person name="Ohm R."/>
            <person name="Pangilinan J."/>
            <person name="Park H.-J."/>
            <person name="Ramirez L."/>
            <person name="Alfaro M."/>
            <person name="Sun H."/>
            <person name="Tritt A."/>
            <person name="Yoshinaga Y."/>
            <person name="Zwiers L.-H."/>
            <person name="Turgeon B."/>
            <person name="Goodwin S."/>
            <person name="Spatafora J."/>
            <person name="Crous P."/>
            <person name="Grigoriev I."/>
        </authorList>
    </citation>
    <scope>NUCLEOTIDE SEQUENCE</scope>
    <source>
        <strain evidence="2">CBS 130266</strain>
    </source>
</reference>
<feature type="compositionally biased region" description="Basic and acidic residues" evidence="1">
    <location>
        <begin position="428"/>
        <end position="438"/>
    </location>
</feature>
<feature type="compositionally biased region" description="Polar residues" evidence="1">
    <location>
        <begin position="410"/>
        <end position="427"/>
    </location>
</feature>
<feature type="compositionally biased region" description="Basic residues" evidence="1">
    <location>
        <begin position="580"/>
        <end position="591"/>
    </location>
</feature>